<keyword evidence="3" id="KW-0677">Repeat</keyword>
<dbReference type="CDD" id="cd00191">
    <property type="entry name" value="TY"/>
    <property type="match status" value="1"/>
</dbReference>
<organism evidence="7 8">
    <name type="scientific">Ranitomeya imitator</name>
    <name type="common">mimic poison frog</name>
    <dbReference type="NCBI Taxonomy" id="111125"/>
    <lineage>
        <taxon>Eukaryota</taxon>
        <taxon>Metazoa</taxon>
        <taxon>Chordata</taxon>
        <taxon>Craniata</taxon>
        <taxon>Vertebrata</taxon>
        <taxon>Euteleostomi</taxon>
        <taxon>Amphibia</taxon>
        <taxon>Batrachia</taxon>
        <taxon>Anura</taxon>
        <taxon>Neobatrachia</taxon>
        <taxon>Hyloidea</taxon>
        <taxon>Dendrobatidae</taxon>
        <taxon>Dendrobatinae</taxon>
        <taxon>Ranitomeya</taxon>
    </lineage>
</organism>
<evidence type="ECO:0000256" key="3">
    <source>
        <dbReference type="ARBA" id="ARBA00022737"/>
    </source>
</evidence>
<dbReference type="SUPFAM" id="SSF48305">
    <property type="entry name" value="Class II MHC-associated invariant chain ectoplasmic trimerization domain"/>
    <property type="match status" value="1"/>
</dbReference>
<dbReference type="InterPro" id="IPR043530">
    <property type="entry name" value="CD74_antigen"/>
</dbReference>
<dbReference type="InterPro" id="IPR036613">
    <property type="entry name" value="MHCII_invariant_trimer_sf"/>
</dbReference>
<evidence type="ECO:0000313" key="7">
    <source>
        <dbReference type="EMBL" id="CAJ0955314.1"/>
    </source>
</evidence>
<dbReference type="Pfam" id="PF00086">
    <property type="entry name" value="Thyroglobulin_1"/>
    <property type="match status" value="1"/>
</dbReference>
<dbReference type="PRINTS" id="PR01990">
    <property type="entry name" value="CD74ANTIGEN"/>
</dbReference>
<keyword evidence="8" id="KW-1185">Reference proteome</keyword>
<dbReference type="PIRSF" id="PIRSF001992">
    <property type="entry name" value="CD74_antigen"/>
    <property type="match status" value="1"/>
</dbReference>
<evidence type="ECO:0000256" key="1">
    <source>
        <dbReference type="ARBA" id="ARBA00004613"/>
    </source>
</evidence>
<dbReference type="EMBL" id="CAUEEQ010039966">
    <property type="protein sequence ID" value="CAJ0955314.1"/>
    <property type="molecule type" value="Genomic_DNA"/>
</dbReference>
<dbReference type="PROSITE" id="PS51162">
    <property type="entry name" value="THYROGLOBULIN_1_2"/>
    <property type="match status" value="1"/>
</dbReference>
<feature type="domain" description="Thyroglobulin type-1" evidence="6">
    <location>
        <begin position="146"/>
        <end position="205"/>
    </location>
</feature>
<dbReference type="PROSITE" id="PS00484">
    <property type="entry name" value="THYROGLOBULIN_1_1"/>
    <property type="match status" value="1"/>
</dbReference>
<keyword evidence="4 5" id="KW-1015">Disulfide bond</keyword>
<accession>A0ABN9LZW7</accession>
<dbReference type="Pfam" id="PF08831">
    <property type="entry name" value="MHCassoc_trimer"/>
    <property type="match status" value="1"/>
</dbReference>
<evidence type="ECO:0000256" key="5">
    <source>
        <dbReference type="PROSITE-ProRule" id="PRU00500"/>
    </source>
</evidence>
<dbReference type="Gene3D" id="4.10.800.10">
    <property type="entry name" value="Thyroglobulin type-1"/>
    <property type="match status" value="1"/>
</dbReference>
<dbReference type="InterPro" id="IPR051950">
    <property type="entry name" value="Dev_reg/Prot_inhib"/>
</dbReference>
<comment type="subcellular location">
    <subcellularLocation>
        <location evidence="1">Secreted</location>
    </subcellularLocation>
</comment>
<keyword evidence="2" id="KW-0964">Secreted</keyword>
<dbReference type="Gene3D" id="1.10.870.10">
    <property type="entry name" value="MHC class II-associated invariant chain, trimerisation domain"/>
    <property type="match status" value="1"/>
</dbReference>
<reference evidence="7" key="1">
    <citation type="submission" date="2023-07" db="EMBL/GenBank/DDBJ databases">
        <authorList>
            <person name="Stuckert A."/>
        </authorList>
    </citation>
    <scope>NUCLEOTIDE SEQUENCE</scope>
</reference>
<evidence type="ECO:0000256" key="4">
    <source>
        <dbReference type="ARBA" id="ARBA00023157"/>
    </source>
</evidence>
<evidence type="ECO:0000256" key="2">
    <source>
        <dbReference type="ARBA" id="ARBA00022525"/>
    </source>
</evidence>
<dbReference type="InterPro" id="IPR000716">
    <property type="entry name" value="Thyroglobulin_1"/>
</dbReference>
<comment type="caution">
    <text evidence="5">Lacks conserved residue(s) required for the propagation of feature annotation.</text>
</comment>
<feature type="disulfide bond" evidence="5">
    <location>
        <begin position="177"/>
        <end position="184"/>
    </location>
</feature>
<dbReference type="InterPro" id="IPR036857">
    <property type="entry name" value="Thyroglobulin_1_sf"/>
</dbReference>
<proteinExistence type="predicted"/>
<gene>
    <name evidence="7" type="ORF">RIMI_LOCUS15088088</name>
</gene>
<sequence length="227" mass="25974">MIKQLPGSPPSPNRPKLRMATFNIPLAFKDDDGSQQFSNPLRKYPTFNGTTLDNLRKLRRSLSYEEWMLFDSWMQQWYLFYLVQNSKGPENAPNSTIREGANVPQERDLLPAEFGTSGNLVYASTSYSTESVPRFIDETPSGAPLMTQCQMRAQQHTMPGAFVPQCDDNGDFSRTQCWRSTGYCWCVYRNGTEIPETRTRGRLDCSVINEPMMEDGMEQDGVMIYDE</sequence>
<dbReference type="SMART" id="SM00211">
    <property type="entry name" value="TY"/>
    <property type="match status" value="1"/>
</dbReference>
<protein>
    <recommendedName>
        <fullName evidence="6">Thyroglobulin type-1 domain-containing protein</fullName>
    </recommendedName>
</protein>
<name>A0ABN9LZW7_9NEOB</name>
<evidence type="ECO:0000259" key="6">
    <source>
        <dbReference type="PROSITE" id="PS51162"/>
    </source>
</evidence>
<dbReference type="InterPro" id="IPR022339">
    <property type="entry name" value="MHC_II-assoc_invar_chain"/>
</dbReference>
<dbReference type="SUPFAM" id="SSF57610">
    <property type="entry name" value="Thyroglobulin type-1 domain"/>
    <property type="match status" value="1"/>
</dbReference>
<dbReference type="PANTHER" id="PTHR12352">
    <property type="entry name" value="SECRETED MODULAR CALCIUM-BINDING PROTEIN"/>
    <property type="match status" value="1"/>
</dbReference>
<dbReference type="InterPro" id="IPR011988">
    <property type="entry name" value="MHC_II-assoc_invariant_trimer"/>
</dbReference>
<evidence type="ECO:0000313" key="8">
    <source>
        <dbReference type="Proteomes" id="UP001176940"/>
    </source>
</evidence>
<dbReference type="PANTHER" id="PTHR12352:SF3">
    <property type="entry name" value="NIDOGEN-2"/>
    <property type="match status" value="1"/>
</dbReference>
<dbReference type="Proteomes" id="UP001176940">
    <property type="component" value="Unassembled WGS sequence"/>
</dbReference>
<comment type="caution">
    <text evidence="7">The sequence shown here is derived from an EMBL/GenBank/DDBJ whole genome shotgun (WGS) entry which is preliminary data.</text>
</comment>